<feature type="region of interest" description="Disordered" evidence="2">
    <location>
        <begin position="1"/>
        <end position="28"/>
    </location>
</feature>
<dbReference type="AlphaFoldDB" id="A0A565C5M9"/>
<accession>A0A565C5M9</accession>
<dbReference type="Proteomes" id="UP000489600">
    <property type="component" value="Unassembled WGS sequence"/>
</dbReference>
<sequence>MSNEETNFAGTTGGGEQQQSPPVTVDTMPEAMTQIKAMLETLVKRIEDHDKQHATANARLETLAAATLNQAGGSGQDRPRRSVRPIPFKFTTPQRTRTGIPPIHPTTVTDDQNPEVQRAGTRNETDSEPVVDLDDENLA</sequence>
<feature type="compositionally biased region" description="Polar residues" evidence="2">
    <location>
        <begin position="106"/>
        <end position="115"/>
    </location>
</feature>
<evidence type="ECO:0000256" key="1">
    <source>
        <dbReference type="SAM" id="Coils"/>
    </source>
</evidence>
<gene>
    <name evidence="3" type="ORF">ANE_LOCUS19418</name>
</gene>
<evidence type="ECO:0000256" key="2">
    <source>
        <dbReference type="SAM" id="MobiDB-lite"/>
    </source>
</evidence>
<keyword evidence="1" id="KW-0175">Coiled coil</keyword>
<feature type="compositionally biased region" description="Polar residues" evidence="2">
    <location>
        <begin position="1"/>
        <end position="10"/>
    </location>
</feature>
<keyword evidence="4" id="KW-1185">Reference proteome</keyword>
<evidence type="ECO:0000313" key="4">
    <source>
        <dbReference type="Proteomes" id="UP000489600"/>
    </source>
</evidence>
<organism evidence="3 4">
    <name type="scientific">Arabis nemorensis</name>
    <dbReference type="NCBI Taxonomy" id="586526"/>
    <lineage>
        <taxon>Eukaryota</taxon>
        <taxon>Viridiplantae</taxon>
        <taxon>Streptophyta</taxon>
        <taxon>Embryophyta</taxon>
        <taxon>Tracheophyta</taxon>
        <taxon>Spermatophyta</taxon>
        <taxon>Magnoliopsida</taxon>
        <taxon>eudicotyledons</taxon>
        <taxon>Gunneridae</taxon>
        <taxon>Pentapetalae</taxon>
        <taxon>rosids</taxon>
        <taxon>malvids</taxon>
        <taxon>Brassicales</taxon>
        <taxon>Brassicaceae</taxon>
        <taxon>Arabideae</taxon>
        <taxon>Arabis</taxon>
    </lineage>
</organism>
<reference evidence="3" key="1">
    <citation type="submission" date="2019-07" db="EMBL/GenBank/DDBJ databases">
        <authorList>
            <person name="Dittberner H."/>
        </authorList>
    </citation>
    <scope>NUCLEOTIDE SEQUENCE [LARGE SCALE GENOMIC DNA]</scope>
</reference>
<feature type="compositionally biased region" description="Acidic residues" evidence="2">
    <location>
        <begin position="126"/>
        <end position="139"/>
    </location>
</feature>
<feature type="coiled-coil region" evidence="1">
    <location>
        <begin position="32"/>
        <end position="59"/>
    </location>
</feature>
<proteinExistence type="predicted"/>
<name>A0A565C5M9_9BRAS</name>
<evidence type="ECO:0000313" key="3">
    <source>
        <dbReference type="EMBL" id="VVB08974.1"/>
    </source>
</evidence>
<dbReference type="EMBL" id="CABITT030000006">
    <property type="protein sequence ID" value="VVB08974.1"/>
    <property type="molecule type" value="Genomic_DNA"/>
</dbReference>
<feature type="region of interest" description="Disordered" evidence="2">
    <location>
        <begin position="69"/>
        <end position="139"/>
    </location>
</feature>
<protein>
    <submittedName>
        <fullName evidence="3">Uncharacterized protein</fullName>
    </submittedName>
</protein>
<comment type="caution">
    <text evidence="3">The sequence shown here is derived from an EMBL/GenBank/DDBJ whole genome shotgun (WGS) entry which is preliminary data.</text>
</comment>